<feature type="transmembrane region" description="Helical" evidence="1">
    <location>
        <begin position="197"/>
        <end position="213"/>
    </location>
</feature>
<evidence type="ECO:0000256" key="1">
    <source>
        <dbReference type="SAM" id="Phobius"/>
    </source>
</evidence>
<feature type="transmembrane region" description="Helical" evidence="1">
    <location>
        <begin position="33"/>
        <end position="52"/>
    </location>
</feature>
<reference evidence="2" key="1">
    <citation type="submission" date="2019-11" db="EMBL/GenBank/DDBJ databases">
        <authorList>
            <person name="Feng L."/>
        </authorList>
    </citation>
    <scope>NUCLEOTIDE SEQUENCE</scope>
    <source>
        <strain evidence="2">BcaccaeLFYP20</strain>
    </source>
</reference>
<name>A0A6N2XBI6_9BACE</name>
<dbReference type="InterPro" id="IPR018580">
    <property type="entry name" value="Uncharacterised_YfhO"/>
</dbReference>
<feature type="transmembrane region" description="Helical" evidence="1">
    <location>
        <begin position="173"/>
        <end position="192"/>
    </location>
</feature>
<feature type="transmembrane region" description="Helical" evidence="1">
    <location>
        <begin position="148"/>
        <end position="167"/>
    </location>
</feature>
<feature type="transmembrane region" description="Helical" evidence="1">
    <location>
        <begin position="839"/>
        <end position="857"/>
    </location>
</feature>
<evidence type="ECO:0000313" key="2">
    <source>
        <dbReference type="EMBL" id="VYT51644.1"/>
    </source>
</evidence>
<keyword evidence="1" id="KW-0812">Transmembrane</keyword>
<dbReference type="EMBL" id="CACRTB010000042">
    <property type="protein sequence ID" value="VYT51644.1"/>
    <property type="molecule type" value="Genomic_DNA"/>
</dbReference>
<feature type="transmembrane region" description="Helical" evidence="1">
    <location>
        <begin position="528"/>
        <end position="545"/>
    </location>
</feature>
<proteinExistence type="predicted"/>
<dbReference type="PANTHER" id="PTHR38454">
    <property type="entry name" value="INTEGRAL MEMBRANE PROTEIN-RELATED"/>
    <property type="match status" value="1"/>
</dbReference>
<feature type="transmembrane region" description="Helical" evidence="1">
    <location>
        <begin position="219"/>
        <end position="236"/>
    </location>
</feature>
<feature type="transmembrane region" description="Helical" evidence="1">
    <location>
        <begin position="552"/>
        <end position="570"/>
    </location>
</feature>
<dbReference type="AlphaFoldDB" id="A0A6N2XBI6"/>
<feature type="transmembrane region" description="Helical" evidence="1">
    <location>
        <begin position="390"/>
        <end position="407"/>
    </location>
</feature>
<keyword evidence="1" id="KW-0472">Membrane</keyword>
<feature type="transmembrane region" description="Helical" evidence="1">
    <location>
        <begin position="365"/>
        <end position="383"/>
    </location>
</feature>
<feature type="transmembrane region" description="Helical" evidence="1">
    <location>
        <begin position="248"/>
        <end position="270"/>
    </location>
</feature>
<gene>
    <name evidence="2" type="ORF">BCLFYP20_00558</name>
</gene>
<accession>A0A6N2XBI6</accession>
<sequence length="866" mass="97090">MIVVGLGAECNKSVIILNYQLSFINYQYIMKKILPDLIAILAFIILSFAYFFPADIEGRILFQHDSVAGVGAGQESKEYLERTGERTRWTNSIFGGMPTYQMSPSYDSTKTLKWVEKVYQLYLPGYVVLTFIMMLGFYILLRAFGLSAWLAGLGGIIWAFSSYFFILIPAGHIWKFVTLAYIPPTIAGVVLAYRKKYLLGGVITALFIALQIQSNHIQMSYYFMFVILFFIIAYFVDAYEKKELPHFFKASAILALAAVVGVCVNISNLYHTYEYSKETMRGKSELKQEGPAANQTSSGLDRDYITNWSYGIGETLTLLVPNVKGGGCSTTLSQNETAMAKANPMYGNLYSQLTPYFGDQPWTAGPVYVGAFVVFLFILGCFIVKGPLKWALLGATIFSILLSWGKNFMGLTDFFIDYIPMYNKFRAVSSILVIAEFTIPLLAIFALKEILSKPDILKLKENRTGVIVTLVLTAGVALILAVAPGVFFSNFSSGQEMAALKQGLPAEHLVPVMTSLKDMREAILTSDAWRSFFIIVIGCLLLFLYQQKKLKASFTLGGIVLLCLIDMWSVNKRYLYDDLFVPKSKQAEAFVKTQADEIILQDTTLYYRVLNFVGFPGNTFNENNTAYWHKSVGGYHAAKLRRYQEMIDHHIIPEMQATYQEVAAAGGKMDSVDASKFRVLNMLNTKYFIFPAGQQGQPVPVENPYAYGNAWFVDKVQYVNNANEEIDALNDILPTETAVVDAKFKEKLKGVTEGYKDSLSAIRLTSYEPNRLVYKTSSAKDGVVVFSEIYYPGWQATIDGQPVDIARADYVLRVMNIPAGEHTIEMWFDPQSIHVTESIAYAALALLLIGVMILVWMSRSRISKKS</sequence>
<protein>
    <submittedName>
        <fullName evidence="2">Bacterial membrane protein YfhO</fullName>
    </submittedName>
</protein>
<organism evidence="2">
    <name type="scientific">Bacteroides caccae</name>
    <dbReference type="NCBI Taxonomy" id="47678"/>
    <lineage>
        <taxon>Bacteria</taxon>
        <taxon>Pseudomonadati</taxon>
        <taxon>Bacteroidota</taxon>
        <taxon>Bacteroidia</taxon>
        <taxon>Bacteroidales</taxon>
        <taxon>Bacteroidaceae</taxon>
        <taxon>Bacteroides</taxon>
    </lineage>
</organism>
<keyword evidence="1" id="KW-1133">Transmembrane helix</keyword>
<feature type="transmembrane region" description="Helical" evidence="1">
    <location>
        <begin position="121"/>
        <end position="141"/>
    </location>
</feature>
<feature type="transmembrane region" description="Helical" evidence="1">
    <location>
        <begin position="467"/>
        <end position="488"/>
    </location>
</feature>
<dbReference type="PANTHER" id="PTHR38454:SF1">
    <property type="entry name" value="INTEGRAL MEMBRANE PROTEIN"/>
    <property type="match status" value="1"/>
</dbReference>
<dbReference type="Pfam" id="PF09586">
    <property type="entry name" value="YfhO"/>
    <property type="match status" value="1"/>
</dbReference>
<feature type="transmembrane region" description="Helical" evidence="1">
    <location>
        <begin position="427"/>
        <end position="447"/>
    </location>
</feature>